<proteinExistence type="predicted"/>
<dbReference type="Proteomes" id="UP000193335">
    <property type="component" value="Unassembled WGS sequence"/>
</dbReference>
<evidence type="ECO:0000313" key="1">
    <source>
        <dbReference type="EMBL" id="OSJ32554.1"/>
    </source>
</evidence>
<gene>
    <name evidence="1" type="ORF">BSZ19_18560</name>
</gene>
<dbReference type="AlphaFoldDB" id="A0A1Y2JNZ0"/>
<accession>A0A1Y2JNZ0</accession>
<evidence type="ECO:0000313" key="2">
    <source>
        <dbReference type="Proteomes" id="UP000193335"/>
    </source>
</evidence>
<sequence>MAPEQRVFSVYASKGMDSKKWQQSCYRHEAATVEELRAWVEKKARNMARGYRREHGYHQVLKKSEAEHRARLTTNAST</sequence>
<protein>
    <submittedName>
        <fullName evidence="1">Uncharacterized protein</fullName>
    </submittedName>
</protein>
<dbReference type="EMBL" id="NAFL01000248">
    <property type="protein sequence ID" value="OSJ32554.1"/>
    <property type="molecule type" value="Genomic_DNA"/>
</dbReference>
<reference evidence="1 2" key="1">
    <citation type="submission" date="2017-03" db="EMBL/GenBank/DDBJ databases">
        <title>Whole genome sequences of fourteen strains of Bradyrhizobium canariense and one strain of Bradyrhizobium japonicum isolated from Lupinus (Papilionoideae: Genisteae) species in Algeria.</title>
        <authorList>
            <person name="Crovadore J."/>
            <person name="Chekireb D."/>
            <person name="Brachmann A."/>
            <person name="Chablais R."/>
            <person name="Cochard B."/>
            <person name="Lefort F."/>
        </authorList>
    </citation>
    <scope>NUCLEOTIDE SEQUENCE [LARGE SCALE GENOMIC DNA]</scope>
    <source>
        <strain evidence="1 2">UBMA197</strain>
    </source>
</reference>
<comment type="caution">
    <text evidence="1">The sequence shown here is derived from an EMBL/GenBank/DDBJ whole genome shotgun (WGS) entry which is preliminary data.</text>
</comment>
<organism evidence="1 2">
    <name type="scientific">Bradyrhizobium japonicum</name>
    <dbReference type="NCBI Taxonomy" id="375"/>
    <lineage>
        <taxon>Bacteria</taxon>
        <taxon>Pseudomonadati</taxon>
        <taxon>Pseudomonadota</taxon>
        <taxon>Alphaproteobacteria</taxon>
        <taxon>Hyphomicrobiales</taxon>
        <taxon>Nitrobacteraceae</taxon>
        <taxon>Bradyrhizobium</taxon>
    </lineage>
</organism>
<name>A0A1Y2JNZ0_BRAJP</name>
<dbReference type="RefSeq" id="WP_085401168.1">
    <property type="nucleotide sequence ID" value="NZ_NAFL01000248.1"/>
</dbReference>